<dbReference type="Proteomes" id="UP001144612">
    <property type="component" value="Unassembled WGS sequence"/>
</dbReference>
<dbReference type="InterPro" id="IPR043129">
    <property type="entry name" value="ATPase_NBD"/>
</dbReference>
<keyword evidence="4" id="KW-0411">Iron-sulfur</keyword>
<proteinExistence type="predicted"/>
<organism evidence="6 7">
    <name type="scientific">Clostridium brassicae</name>
    <dbReference type="NCBI Taxonomy" id="2999072"/>
    <lineage>
        <taxon>Bacteria</taxon>
        <taxon>Bacillati</taxon>
        <taxon>Bacillota</taxon>
        <taxon>Clostridia</taxon>
        <taxon>Eubacteriales</taxon>
        <taxon>Clostridiaceae</taxon>
        <taxon>Clostridium</taxon>
    </lineage>
</organism>
<gene>
    <name evidence="6" type="ORF">OW729_16175</name>
</gene>
<accession>A0ABT4DCY4</accession>
<dbReference type="InterPro" id="IPR010327">
    <property type="entry name" value="FldB/FldC_alpha/beta"/>
</dbReference>
<keyword evidence="7" id="KW-1185">Reference proteome</keyword>
<dbReference type="Gene3D" id="3.30.420.40">
    <property type="match status" value="2"/>
</dbReference>
<evidence type="ECO:0000256" key="2">
    <source>
        <dbReference type="ARBA" id="ARBA00022723"/>
    </source>
</evidence>
<reference evidence="6" key="1">
    <citation type="submission" date="2022-12" db="EMBL/GenBank/DDBJ databases">
        <title>Clostridium sp. nov., isolated from industrial wastewater.</title>
        <authorList>
            <person name="Jiayan W."/>
        </authorList>
    </citation>
    <scope>NUCLEOTIDE SEQUENCE</scope>
    <source>
        <strain evidence="6">ZC22-4</strain>
    </source>
</reference>
<evidence type="ECO:0000256" key="3">
    <source>
        <dbReference type="ARBA" id="ARBA00023004"/>
    </source>
</evidence>
<dbReference type="Pfam" id="PF06050">
    <property type="entry name" value="HGD-D"/>
    <property type="match status" value="2"/>
</dbReference>
<keyword evidence="2" id="KW-0479">Metal-binding</keyword>
<dbReference type="Gene3D" id="3.40.50.11900">
    <property type="match status" value="1"/>
</dbReference>
<dbReference type="InterPro" id="IPR051805">
    <property type="entry name" value="Dehydratase_Activator_Redct"/>
</dbReference>
<sequence>MIGYVCKYTPIEILESFGEEVIKIDPYITNFHNSDTLMHPNMCFYCKSVLEFCLKKQIKELVLVNCCDSIRRLYDVLKFQNNFNFIHIIDIPKKNSCCSIELFKKEIFKLINHYEHYSKKIFNEKEFKKIVNNKNNDINNRTSTSLKLAIMGARCKNSLIEYIEKLSNAQVYNFTCTSNYGLYNNIYNDVDILTQYAKNILNYFPCLRMADIDKRNSILKENFSGIIYHTIKFCDFYSYEYSNLKNNIDVPMIKIETDYSEQSEGQIRTRIEAFIESLNKFSTSVEKNYSSPVNKVHKNKFALGIDSGSTSTNAVIIDENKSIVSFSIVKTSSKSSIGVEKALNEVLKKSELCIEDLCYIVSTGYGRVSIPFADQTVTEITCHAKGANFLNSNIRTIIDIGGQDSKAIKIDSEGNVKDFAMNDKCAAGTGRFLEMMSRTLEVSIDTMGSLSLKHKENIDITSMCSVFAESEVISLIAENKEKSDIIYGICNSIANRTLSLIDRVKREEGFMMTGGVAKNIGVVQCLEKKLNHKIFIPKEPEIIGALGAALIALEKSS</sequence>
<dbReference type="PANTHER" id="PTHR32329">
    <property type="entry name" value="BIFUNCTIONAL PROTEIN [INCLUDES 2-HYDROXYACYL-COA DEHYDRATASE (N-TER) AND ITS ACTIVATOR DOMAIN (C_TERM)-RELATED"/>
    <property type="match status" value="1"/>
</dbReference>
<name>A0ABT4DCY4_9CLOT</name>
<feature type="domain" description="ATPase BadF/BadG/BcrA/BcrD type" evidence="5">
    <location>
        <begin position="303"/>
        <end position="552"/>
    </location>
</feature>
<dbReference type="Gene3D" id="3.40.50.11890">
    <property type="match status" value="1"/>
</dbReference>
<dbReference type="PANTHER" id="PTHR32329:SF2">
    <property type="entry name" value="BIFUNCTIONAL PROTEIN [INCLUDES 2-HYDROXYACYL-COA DEHYDRATASE (N-TER) AND ITS ACTIVATOR DOMAIN (C_TERM)"/>
    <property type="match status" value="1"/>
</dbReference>
<evidence type="ECO:0000256" key="4">
    <source>
        <dbReference type="ARBA" id="ARBA00023014"/>
    </source>
</evidence>
<dbReference type="RefSeq" id="WP_268062592.1">
    <property type="nucleotide sequence ID" value="NZ_JAPQFJ010000021.1"/>
</dbReference>
<dbReference type="Pfam" id="PF01869">
    <property type="entry name" value="BcrAD_BadFG"/>
    <property type="match status" value="1"/>
</dbReference>
<protein>
    <submittedName>
        <fullName evidence="6">Acyl-CoA dehydratase activase</fullName>
    </submittedName>
</protein>
<comment type="caution">
    <text evidence="6">The sequence shown here is derived from an EMBL/GenBank/DDBJ whole genome shotgun (WGS) entry which is preliminary data.</text>
</comment>
<dbReference type="EMBL" id="JAPQFJ010000021">
    <property type="protein sequence ID" value="MCY6960155.1"/>
    <property type="molecule type" value="Genomic_DNA"/>
</dbReference>
<dbReference type="CDD" id="cd24036">
    <property type="entry name" value="ASKHA_NBD_BcrAD_BadFG_HgdC_HadI"/>
    <property type="match status" value="1"/>
</dbReference>
<evidence type="ECO:0000313" key="6">
    <source>
        <dbReference type="EMBL" id="MCY6960155.1"/>
    </source>
</evidence>
<dbReference type="SUPFAM" id="SSF53067">
    <property type="entry name" value="Actin-like ATPase domain"/>
    <property type="match status" value="1"/>
</dbReference>
<evidence type="ECO:0000259" key="5">
    <source>
        <dbReference type="Pfam" id="PF01869"/>
    </source>
</evidence>
<evidence type="ECO:0000313" key="7">
    <source>
        <dbReference type="Proteomes" id="UP001144612"/>
    </source>
</evidence>
<keyword evidence="3" id="KW-0408">Iron</keyword>
<comment type="cofactor">
    <cofactor evidence="1">
        <name>[4Fe-4S] cluster</name>
        <dbReference type="ChEBI" id="CHEBI:49883"/>
    </cofactor>
</comment>
<evidence type="ECO:0000256" key="1">
    <source>
        <dbReference type="ARBA" id="ARBA00001966"/>
    </source>
</evidence>
<dbReference type="InterPro" id="IPR008275">
    <property type="entry name" value="CoA_E_activase_dom"/>
</dbReference>
<dbReference type="NCBIfam" id="TIGR00241">
    <property type="entry name" value="CoA_E_activ"/>
    <property type="match status" value="1"/>
</dbReference>
<dbReference type="InterPro" id="IPR002731">
    <property type="entry name" value="ATPase_BadF"/>
</dbReference>